<evidence type="ECO:0000256" key="2">
    <source>
        <dbReference type="ARBA" id="ARBA00022741"/>
    </source>
</evidence>
<dbReference type="SMART" id="SM00220">
    <property type="entry name" value="S_TKc"/>
    <property type="match status" value="1"/>
</dbReference>
<keyword evidence="3 8" id="KW-0418">Kinase</keyword>
<feature type="compositionally biased region" description="Pro residues" evidence="6">
    <location>
        <begin position="396"/>
        <end position="411"/>
    </location>
</feature>
<keyword evidence="4 5" id="KW-0067">ATP-binding</keyword>
<proteinExistence type="predicted"/>
<dbReference type="Gene3D" id="1.10.510.10">
    <property type="entry name" value="Transferase(Phosphotransferase) domain 1"/>
    <property type="match status" value="1"/>
</dbReference>
<sequence length="802" mass="81732">MTDNGRERVKPLRTGDPRQLGDYRVEGRLGRGGMGTVYLARDTADRLVAVKLIHPDLADDPDFRRRFAREVEAARRVARFSTAGVLDARLDGDPLFIVSEYVPGPNLAEAVATDGPMRGGTLESLAMGVAAALTAIHRAGVIHRDLKPANVLLSAVGPKVIDFGIARAMDDEGAVTRSSQLMGTPAYLAPELIAGGDITPASDIFSWGCLVTYAGTGKAPFNAQTVPAILHLISAAPADLEGLEPGVTELVRSALEKDPANRPTAQDLLNTLVGQENPAETTVDRTVVRSWTPPSTARADAEGAAGAAALGGAAGAAAGAAGAVAGAALGGDDQPTVPAEQPGPDATRSLPPEAAEPAPPARPSPPDATGRPDPGPQAPHEPAWGAPGAGPGGGYGPPPAGDPAAFTPPPGVHQQPHGRWPGHAQPFHGSPSGPQPGHGTPSGPQPPAHGFPSGPQPGHGTPSGPQPGYGAPSGPQPGYGAPSGPQPGYATPPGGQPPGHGVHGGPGGAGGHGGQGGPGVPGAAPPGRPPSSGRPSTRLVVGAAAGVVVLVAGVALGAVWLTSGPPEGTQVYATDFESDTWGFDAYDPEDEYLEYGIHPDHGLILRVEPYNEAASIGAFVPYDGVMPEAVRVDAEAEIVAGEPYSEFGTRCYYQVSDDDVTTHYEALVRFDGADAQIRRYGGDAGDAALASTGDVPGYVPAEDGDGGERGPVVNAVTMTCEPDDSGAIDINMWVNGEHVLEATDPDPLPDDATEQAPRQVGITVKRRGNETNVPEVGFHRVEVQRLGEPEVDASEESPDDGA</sequence>
<evidence type="ECO:0000256" key="6">
    <source>
        <dbReference type="SAM" id="MobiDB-lite"/>
    </source>
</evidence>
<dbReference type="PROSITE" id="PS00108">
    <property type="entry name" value="PROTEIN_KINASE_ST"/>
    <property type="match status" value="1"/>
</dbReference>
<protein>
    <submittedName>
        <fullName evidence="8">Protein kinase</fullName>
    </submittedName>
</protein>
<keyword evidence="1" id="KW-0808">Transferase</keyword>
<dbReference type="AlphaFoldDB" id="A0A9X3NLG7"/>
<dbReference type="Pfam" id="PF00069">
    <property type="entry name" value="Pkinase"/>
    <property type="match status" value="1"/>
</dbReference>
<dbReference type="PROSITE" id="PS50011">
    <property type="entry name" value="PROTEIN_KINASE_DOM"/>
    <property type="match status" value="1"/>
</dbReference>
<dbReference type="SUPFAM" id="SSF56112">
    <property type="entry name" value="Protein kinase-like (PK-like)"/>
    <property type="match status" value="1"/>
</dbReference>
<evidence type="ECO:0000256" key="3">
    <source>
        <dbReference type="ARBA" id="ARBA00022777"/>
    </source>
</evidence>
<dbReference type="Proteomes" id="UP001140076">
    <property type="component" value="Unassembled WGS sequence"/>
</dbReference>
<dbReference type="InterPro" id="IPR008271">
    <property type="entry name" value="Ser/Thr_kinase_AS"/>
</dbReference>
<comment type="caution">
    <text evidence="8">The sequence shown here is derived from an EMBL/GenBank/DDBJ whole genome shotgun (WGS) entry which is preliminary data.</text>
</comment>
<keyword evidence="2 5" id="KW-0547">Nucleotide-binding</keyword>
<feature type="compositionally biased region" description="Pro residues" evidence="6">
    <location>
        <begin position="357"/>
        <end position="366"/>
    </location>
</feature>
<dbReference type="CDD" id="cd14014">
    <property type="entry name" value="STKc_PknB_like"/>
    <property type="match status" value="1"/>
</dbReference>
<feature type="domain" description="Protein kinase" evidence="7">
    <location>
        <begin position="23"/>
        <end position="273"/>
    </location>
</feature>
<dbReference type="GO" id="GO:0004674">
    <property type="term" value="F:protein serine/threonine kinase activity"/>
    <property type="evidence" value="ECO:0007669"/>
    <property type="project" value="TreeGrafter"/>
</dbReference>
<dbReference type="RefSeq" id="WP_270071561.1">
    <property type="nucleotide sequence ID" value="NZ_JAJAQC010000009.1"/>
</dbReference>
<dbReference type="PANTHER" id="PTHR43289:SF34">
    <property type="entry name" value="SERINE_THREONINE-PROTEIN KINASE YBDM-RELATED"/>
    <property type="match status" value="1"/>
</dbReference>
<keyword evidence="9" id="KW-1185">Reference proteome</keyword>
<evidence type="ECO:0000313" key="8">
    <source>
        <dbReference type="EMBL" id="MDA0564273.1"/>
    </source>
</evidence>
<dbReference type="GO" id="GO:0005524">
    <property type="term" value="F:ATP binding"/>
    <property type="evidence" value="ECO:0007669"/>
    <property type="project" value="UniProtKB-UniRule"/>
</dbReference>
<feature type="binding site" evidence="5">
    <location>
        <position position="51"/>
    </location>
    <ligand>
        <name>ATP</name>
        <dbReference type="ChEBI" id="CHEBI:30616"/>
    </ligand>
</feature>
<dbReference type="PROSITE" id="PS00107">
    <property type="entry name" value="PROTEIN_KINASE_ATP"/>
    <property type="match status" value="1"/>
</dbReference>
<feature type="compositionally biased region" description="Low complexity" evidence="6">
    <location>
        <begin position="425"/>
        <end position="442"/>
    </location>
</feature>
<accession>A0A9X3NLG7</accession>
<gene>
    <name evidence="8" type="ORF">LG943_08030</name>
</gene>
<dbReference type="EMBL" id="JAJAQC010000009">
    <property type="protein sequence ID" value="MDA0564273.1"/>
    <property type="molecule type" value="Genomic_DNA"/>
</dbReference>
<name>A0A9X3NLG7_9ACTN</name>
<dbReference type="InterPro" id="IPR000719">
    <property type="entry name" value="Prot_kinase_dom"/>
</dbReference>
<feature type="region of interest" description="Disordered" evidence="6">
    <location>
        <begin position="331"/>
        <end position="537"/>
    </location>
</feature>
<dbReference type="InterPro" id="IPR017441">
    <property type="entry name" value="Protein_kinase_ATP_BS"/>
</dbReference>
<evidence type="ECO:0000256" key="5">
    <source>
        <dbReference type="PROSITE-ProRule" id="PRU10141"/>
    </source>
</evidence>
<dbReference type="Gene3D" id="3.30.200.20">
    <property type="entry name" value="Phosphorylase Kinase, domain 1"/>
    <property type="match status" value="1"/>
</dbReference>
<reference evidence="8" key="1">
    <citation type="submission" date="2021-10" db="EMBL/GenBank/DDBJ databases">
        <title>Streptomonospora sp. nov., isolated from mangrove soil.</title>
        <authorList>
            <person name="Chen X."/>
            <person name="Ge X."/>
            <person name="Liu W."/>
        </authorList>
    </citation>
    <scope>NUCLEOTIDE SEQUENCE</scope>
    <source>
        <strain evidence="8">S1-112</strain>
    </source>
</reference>
<dbReference type="PANTHER" id="PTHR43289">
    <property type="entry name" value="MITOGEN-ACTIVATED PROTEIN KINASE KINASE KINASE 20-RELATED"/>
    <property type="match status" value="1"/>
</dbReference>
<feature type="compositionally biased region" description="Gly residues" evidence="6">
    <location>
        <begin position="497"/>
        <end position="520"/>
    </location>
</feature>
<evidence type="ECO:0000256" key="4">
    <source>
        <dbReference type="ARBA" id="ARBA00022840"/>
    </source>
</evidence>
<dbReference type="InterPro" id="IPR011009">
    <property type="entry name" value="Kinase-like_dom_sf"/>
</dbReference>
<evidence type="ECO:0000313" key="9">
    <source>
        <dbReference type="Proteomes" id="UP001140076"/>
    </source>
</evidence>
<evidence type="ECO:0000259" key="7">
    <source>
        <dbReference type="PROSITE" id="PS50011"/>
    </source>
</evidence>
<organism evidence="8 9">
    <name type="scientific">Streptomonospora mangrovi</name>
    <dbReference type="NCBI Taxonomy" id="2883123"/>
    <lineage>
        <taxon>Bacteria</taxon>
        <taxon>Bacillati</taxon>
        <taxon>Actinomycetota</taxon>
        <taxon>Actinomycetes</taxon>
        <taxon>Streptosporangiales</taxon>
        <taxon>Nocardiopsidaceae</taxon>
        <taxon>Streptomonospora</taxon>
    </lineage>
</organism>
<evidence type="ECO:0000256" key="1">
    <source>
        <dbReference type="ARBA" id="ARBA00022679"/>
    </source>
</evidence>